<dbReference type="Gene3D" id="3.40.30.10">
    <property type="entry name" value="Glutaredoxin"/>
    <property type="match status" value="1"/>
</dbReference>
<dbReference type="SUPFAM" id="SSF47616">
    <property type="entry name" value="GST C-terminal domain-like"/>
    <property type="match status" value="1"/>
</dbReference>
<dbReference type="InterPro" id="IPR010987">
    <property type="entry name" value="Glutathione-S-Trfase_C-like"/>
</dbReference>
<dbReference type="GO" id="GO:0005737">
    <property type="term" value="C:cytoplasm"/>
    <property type="evidence" value="ECO:0007669"/>
    <property type="project" value="TreeGrafter"/>
</dbReference>
<gene>
    <name evidence="3" type="ORF">WJX84_004489</name>
</gene>
<proteinExistence type="predicted"/>
<dbReference type="Gene3D" id="1.20.1050.10">
    <property type="match status" value="1"/>
</dbReference>
<protein>
    <recommendedName>
        <fullName evidence="5">Glutathione S-transferase</fullName>
    </recommendedName>
</protein>
<dbReference type="InterPro" id="IPR050983">
    <property type="entry name" value="GST_Omega/HSP26"/>
</dbReference>
<feature type="domain" description="GST C-terminal" evidence="2">
    <location>
        <begin position="130"/>
        <end position="271"/>
    </location>
</feature>
<dbReference type="InterPro" id="IPR036282">
    <property type="entry name" value="Glutathione-S-Trfase_C_sf"/>
</dbReference>
<dbReference type="InterPro" id="IPR036249">
    <property type="entry name" value="Thioredoxin-like_sf"/>
</dbReference>
<evidence type="ECO:0000259" key="1">
    <source>
        <dbReference type="PROSITE" id="PS50404"/>
    </source>
</evidence>
<reference evidence="3 4" key="1">
    <citation type="journal article" date="2024" name="Nat. Commun.">
        <title>Phylogenomics reveals the evolutionary origins of lichenization in chlorophyte algae.</title>
        <authorList>
            <person name="Puginier C."/>
            <person name="Libourel C."/>
            <person name="Otte J."/>
            <person name="Skaloud P."/>
            <person name="Haon M."/>
            <person name="Grisel S."/>
            <person name="Petersen M."/>
            <person name="Berrin J.G."/>
            <person name="Delaux P.M."/>
            <person name="Dal Grande F."/>
            <person name="Keller J."/>
        </authorList>
    </citation>
    <scope>NUCLEOTIDE SEQUENCE [LARGE SCALE GENOMIC DNA]</scope>
    <source>
        <strain evidence="3 4">SAG 2523</strain>
    </source>
</reference>
<organism evidence="3 4">
    <name type="scientific">Apatococcus fuscideae</name>
    <dbReference type="NCBI Taxonomy" id="2026836"/>
    <lineage>
        <taxon>Eukaryota</taxon>
        <taxon>Viridiplantae</taxon>
        <taxon>Chlorophyta</taxon>
        <taxon>core chlorophytes</taxon>
        <taxon>Trebouxiophyceae</taxon>
        <taxon>Chlorellales</taxon>
        <taxon>Chlorellaceae</taxon>
        <taxon>Apatococcus</taxon>
    </lineage>
</organism>
<evidence type="ECO:0000313" key="3">
    <source>
        <dbReference type="EMBL" id="KAK9865769.1"/>
    </source>
</evidence>
<dbReference type="PANTHER" id="PTHR43968">
    <property type="match status" value="1"/>
</dbReference>
<sequence length="273" mass="30214">MQRLDHSTSGRLLSHKPGNHPWRISSARMTTASPIVFYDLLPEPGVCPYAQRAWIALVELGVPFTTKFVDKANKSEEFLSLYRGIVQDPAGRGTVPTIVDGEYKLTESAVVVEYLDKKYGKPGKTLLPDDPEEFGKVKLFVDTFTSQLVSANFKILRADSRESLAEATAAMDAGAKVLNDFIKVNGSSEGGDFFLGSRYSFAETMTTPFLRRMMAAIPALKEYNLLESSKAKGLHRFVAWIEASLSRPSNQKTGCSDQQIVEGFKTFNTPLKD</sequence>
<name>A0AAW1TBL0_9CHLO</name>
<evidence type="ECO:0000313" key="4">
    <source>
        <dbReference type="Proteomes" id="UP001485043"/>
    </source>
</evidence>
<keyword evidence="4" id="KW-1185">Reference proteome</keyword>
<evidence type="ECO:0008006" key="5">
    <source>
        <dbReference type="Google" id="ProtNLM"/>
    </source>
</evidence>
<dbReference type="AlphaFoldDB" id="A0AAW1TBL0"/>
<dbReference type="EMBL" id="JALJOV010000218">
    <property type="protein sequence ID" value="KAK9865769.1"/>
    <property type="molecule type" value="Genomic_DNA"/>
</dbReference>
<dbReference type="SFLD" id="SFLDG00358">
    <property type="entry name" value="Main_(cytGST)"/>
    <property type="match status" value="1"/>
</dbReference>
<feature type="domain" description="GST N-terminal" evidence="1">
    <location>
        <begin position="37"/>
        <end position="123"/>
    </location>
</feature>
<dbReference type="SFLD" id="SFLDS00019">
    <property type="entry name" value="Glutathione_Transferase_(cytos"/>
    <property type="match status" value="1"/>
</dbReference>
<dbReference type="InterPro" id="IPR004045">
    <property type="entry name" value="Glutathione_S-Trfase_N"/>
</dbReference>
<evidence type="ECO:0000259" key="2">
    <source>
        <dbReference type="PROSITE" id="PS50405"/>
    </source>
</evidence>
<dbReference type="Proteomes" id="UP001485043">
    <property type="component" value="Unassembled WGS sequence"/>
</dbReference>
<dbReference type="PROSITE" id="PS50404">
    <property type="entry name" value="GST_NTER"/>
    <property type="match status" value="1"/>
</dbReference>
<dbReference type="PROSITE" id="PS50405">
    <property type="entry name" value="GST_CTER"/>
    <property type="match status" value="1"/>
</dbReference>
<dbReference type="CDD" id="cd00570">
    <property type="entry name" value="GST_N_family"/>
    <property type="match status" value="1"/>
</dbReference>
<comment type="caution">
    <text evidence="3">The sequence shown here is derived from an EMBL/GenBank/DDBJ whole genome shotgun (WGS) entry which is preliminary data.</text>
</comment>
<dbReference type="PANTHER" id="PTHR43968:SF6">
    <property type="entry name" value="GLUTATHIONE S-TRANSFERASE OMEGA"/>
    <property type="match status" value="1"/>
</dbReference>
<dbReference type="InterPro" id="IPR040079">
    <property type="entry name" value="Glutathione_S-Trfase"/>
</dbReference>
<dbReference type="Pfam" id="PF13409">
    <property type="entry name" value="GST_N_2"/>
    <property type="match status" value="1"/>
</dbReference>
<accession>A0AAW1TBL0</accession>
<dbReference type="SUPFAM" id="SSF52833">
    <property type="entry name" value="Thioredoxin-like"/>
    <property type="match status" value="1"/>
</dbReference>